<dbReference type="InterPro" id="IPR025676">
    <property type="entry name" value="Clr5_dom"/>
</dbReference>
<feature type="compositionally biased region" description="Polar residues" evidence="1">
    <location>
        <begin position="475"/>
        <end position="486"/>
    </location>
</feature>
<dbReference type="Proteomes" id="UP001172673">
    <property type="component" value="Unassembled WGS sequence"/>
</dbReference>
<feature type="domain" description="Clr5" evidence="2">
    <location>
        <begin position="16"/>
        <end position="68"/>
    </location>
</feature>
<evidence type="ECO:0000313" key="4">
    <source>
        <dbReference type="Proteomes" id="UP001172673"/>
    </source>
</evidence>
<proteinExistence type="predicted"/>
<comment type="caution">
    <text evidence="3">The sequence shown here is derived from an EMBL/GenBank/DDBJ whole genome shotgun (WGS) entry which is preliminary data.</text>
</comment>
<dbReference type="PANTHER" id="PTHR38788">
    <property type="entry name" value="CLR5 DOMAIN-CONTAINING PROTEIN"/>
    <property type="match status" value="1"/>
</dbReference>
<protein>
    <recommendedName>
        <fullName evidence="2">Clr5 domain-containing protein</fullName>
    </recommendedName>
</protein>
<accession>A0AA39CDV1</accession>
<gene>
    <name evidence="3" type="ORF">H2200_010844</name>
</gene>
<evidence type="ECO:0000313" key="3">
    <source>
        <dbReference type="EMBL" id="KAJ9604730.1"/>
    </source>
</evidence>
<dbReference type="Pfam" id="PF14420">
    <property type="entry name" value="Clr5"/>
    <property type="match status" value="1"/>
</dbReference>
<feature type="region of interest" description="Disordered" evidence="1">
    <location>
        <begin position="421"/>
        <end position="440"/>
    </location>
</feature>
<dbReference type="SUPFAM" id="SSF48452">
    <property type="entry name" value="TPR-like"/>
    <property type="match status" value="1"/>
</dbReference>
<evidence type="ECO:0000259" key="2">
    <source>
        <dbReference type="Pfam" id="PF14420"/>
    </source>
</evidence>
<name>A0AA39CDV1_9EURO</name>
<sequence length="761" mass="85857">MTMTSPIRKRKRAPCDAEWDRIRPEFERLYIQECTSLPKISAILAQDYGFYAEHYMYKVRIAKWCLRKNFKNQELEAAASTVSHFVKAGLNAPQPIIDNRKVPIKRAKRHFKAYFKSDNILSPRTMATSSVNNYFAWRLTKTDDHFVAQYAGNLTLSTVVIDPGNLFGDIFVATCNTGAYHVLQASFRDTLVQMDTLLLQQHPSLIGTLVYHCMFWDEPTASRLMCHIFSYLCVRATKLLGRSHPISLTLKLLSDDRGQMRLSLLLRLMRDVASRQEEPDTETLFELEHSIARVCLEEDGPLVASELCQTLLQRYTATYEETHPFCRRLLRLLGEMNHRQGMNDAAKELMIRAIELDTSQHGEWTSIYAMETLAWISKKCRDLSMAKEWLSRAFEAVCNRPEAVIFIESFKWELDQVQRQLADQDDMSRPGERDLSEEDQTEVVKELQTQLAQMALRDTGKFEYQPARAETWTPWNNDLRSLNNDDTTTDRPGKRQGTLMEKAMSAPMDGLHGLTHYQGVPHLGTIKPIGGDETQPGDSEVESEQTLISSQFTQKTPSTQSRIDIPSGYSRCASIGTQIPPTNMFSATTIEQDMAHAVQRLKSVEANNVLRHQQDNWTNAFDLLLLDSDVQSGQVINEDGLDGSVASLPLDNTIPTFLMPQYFADFESYVDAVSIMGNDGLGTSGNIWGLDGDLDLQPKDFGMFEDTEAIDPKLIFPKDDAVGHCSTGVVQGDAWVIASSFGPGISEDEFGTSTSKSERAL</sequence>
<reference evidence="3" key="1">
    <citation type="submission" date="2022-10" db="EMBL/GenBank/DDBJ databases">
        <title>Culturing micro-colonial fungi from biological soil crusts in the Mojave desert and describing Neophaeococcomyces mojavensis, and introducing the new genera and species Taxawa tesnikishii.</title>
        <authorList>
            <person name="Kurbessoian T."/>
            <person name="Stajich J.E."/>
        </authorList>
    </citation>
    <scope>NUCLEOTIDE SEQUENCE</scope>
    <source>
        <strain evidence="3">TK_41</strain>
    </source>
</reference>
<dbReference type="AlphaFoldDB" id="A0AA39CDV1"/>
<dbReference type="PANTHER" id="PTHR38788:SF3">
    <property type="entry name" value="CLR5 DOMAIN-CONTAINING PROTEIN"/>
    <property type="match status" value="1"/>
</dbReference>
<keyword evidence="4" id="KW-1185">Reference proteome</keyword>
<organism evidence="3 4">
    <name type="scientific">Cladophialophora chaetospira</name>
    <dbReference type="NCBI Taxonomy" id="386627"/>
    <lineage>
        <taxon>Eukaryota</taxon>
        <taxon>Fungi</taxon>
        <taxon>Dikarya</taxon>
        <taxon>Ascomycota</taxon>
        <taxon>Pezizomycotina</taxon>
        <taxon>Eurotiomycetes</taxon>
        <taxon>Chaetothyriomycetidae</taxon>
        <taxon>Chaetothyriales</taxon>
        <taxon>Herpotrichiellaceae</taxon>
        <taxon>Cladophialophora</taxon>
    </lineage>
</organism>
<dbReference type="InterPro" id="IPR011990">
    <property type="entry name" value="TPR-like_helical_dom_sf"/>
</dbReference>
<dbReference type="EMBL" id="JAPDRK010000018">
    <property type="protein sequence ID" value="KAJ9604730.1"/>
    <property type="molecule type" value="Genomic_DNA"/>
</dbReference>
<evidence type="ECO:0000256" key="1">
    <source>
        <dbReference type="SAM" id="MobiDB-lite"/>
    </source>
</evidence>
<feature type="region of interest" description="Disordered" evidence="1">
    <location>
        <begin position="475"/>
        <end position="496"/>
    </location>
</feature>
<dbReference type="Gene3D" id="1.25.40.10">
    <property type="entry name" value="Tetratricopeptide repeat domain"/>
    <property type="match status" value="1"/>
</dbReference>